<feature type="compositionally biased region" description="Basic residues" evidence="1">
    <location>
        <begin position="9"/>
        <end position="18"/>
    </location>
</feature>
<dbReference type="OrthoDB" id="2279190at2759"/>
<name>A0A4S8L2T6_DENBC</name>
<dbReference type="EMBL" id="ML179718">
    <property type="protein sequence ID" value="THU82631.1"/>
    <property type="molecule type" value="Genomic_DNA"/>
</dbReference>
<protein>
    <submittedName>
        <fullName evidence="2">Uncharacterized protein</fullName>
    </submittedName>
</protein>
<organism evidence="2 3">
    <name type="scientific">Dendrothele bispora (strain CBS 962.96)</name>
    <dbReference type="NCBI Taxonomy" id="1314807"/>
    <lineage>
        <taxon>Eukaryota</taxon>
        <taxon>Fungi</taxon>
        <taxon>Dikarya</taxon>
        <taxon>Basidiomycota</taxon>
        <taxon>Agaricomycotina</taxon>
        <taxon>Agaricomycetes</taxon>
        <taxon>Agaricomycetidae</taxon>
        <taxon>Agaricales</taxon>
        <taxon>Agaricales incertae sedis</taxon>
        <taxon>Dendrothele</taxon>
    </lineage>
</organism>
<gene>
    <name evidence="2" type="ORF">K435DRAFT_844323</name>
</gene>
<dbReference type="AlphaFoldDB" id="A0A4S8L2T6"/>
<dbReference type="Proteomes" id="UP000297245">
    <property type="component" value="Unassembled WGS sequence"/>
</dbReference>
<keyword evidence="3" id="KW-1185">Reference proteome</keyword>
<evidence type="ECO:0000256" key="1">
    <source>
        <dbReference type="SAM" id="MobiDB-lite"/>
    </source>
</evidence>
<sequence>MSSPAPTSSRRRRGRSRTPRSLSASINGDGDLSDSGLPPNDPAQQPPPSSETQPSSGTVSKRNRRRPGKKNKEPSFTNGLPGVDEWPHGDNPGKMPAPHSVNDWPHTDTQLAHLPGVDEWPHGDNPGKLPRPHGVNDWPHSDTQLSNLPGVSDWPWGDPVGDAIFKGSLNLPGVDDPNFPGSGDDKEGDDDQDKVIKLRLDLNIDVAVELNARVHGDVTLALLGINHPKLISKRLLSSQCAVPQLFPKSLFFFLVFFMATTLTRRRCICICICIYTLSDLHIPFFLRVTKTLVFFPLPPCPLLGSWLGLDLLGIPSQVVYGTT</sequence>
<evidence type="ECO:0000313" key="2">
    <source>
        <dbReference type="EMBL" id="THU82631.1"/>
    </source>
</evidence>
<feature type="region of interest" description="Disordered" evidence="1">
    <location>
        <begin position="1"/>
        <end position="150"/>
    </location>
</feature>
<evidence type="ECO:0000313" key="3">
    <source>
        <dbReference type="Proteomes" id="UP000297245"/>
    </source>
</evidence>
<reference evidence="2 3" key="1">
    <citation type="journal article" date="2019" name="Nat. Ecol. Evol.">
        <title>Megaphylogeny resolves global patterns of mushroom evolution.</title>
        <authorList>
            <person name="Varga T."/>
            <person name="Krizsan K."/>
            <person name="Foldi C."/>
            <person name="Dima B."/>
            <person name="Sanchez-Garcia M."/>
            <person name="Sanchez-Ramirez S."/>
            <person name="Szollosi G.J."/>
            <person name="Szarkandi J.G."/>
            <person name="Papp V."/>
            <person name="Albert L."/>
            <person name="Andreopoulos W."/>
            <person name="Angelini C."/>
            <person name="Antonin V."/>
            <person name="Barry K.W."/>
            <person name="Bougher N.L."/>
            <person name="Buchanan P."/>
            <person name="Buyck B."/>
            <person name="Bense V."/>
            <person name="Catcheside P."/>
            <person name="Chovatia M."/>
            <person name="Cooper J."/>
            <person name="Damon W."/>
            <person name="Desjardin D."/>
            <person name="Finy P."/>
            <person name="Geml J."/>
            <person name="Haridas S."/>
            <person name="Hughes K."/>
            <person name="Justo A."/>
            <person name="Karasinski D."/>
            <person name="Kautmanova I."/>
            <person name="Kiss B."/>
            <person name="Kocsube S."/>
            <person name="Kotiranta H."/>
            <person name="LaButti K.M."/>
            <person name="Lechner B.E."/>
            <person name="Liimatainen K."/>
            <person name="Lipzen A."/>
            <person name="Lukacs Z."/>
            <person name="Mihaltcheva S."/>
            <person name="Morgado L.N."/>
            <person name="Niskanen T."/>
            <person name="Noordeloos M.E."/>
            <person name="Ohm R.A."/>
            <person name="Ortiz-Santana B."/>
            <person name="Ovrebo C."/>
            <person name="Racz N."/>
            <person name="Riley R."/>
            <person name="Savchenko A."/>
            <person name="Shiryaev A."/>
            <person name="Soop K."/>
            <person name="Spirin V."/>
            <person name="Szebenyi C."/>
            <person name="Tomsovsky M."/>
            <person name="Tulloss R.E."/>
            <person name="Uehling J."/>
            <person name="Grigoriev I.V."/>
            <person name="Vagvolgyi C."/>
            <person name="Papp T."/>
            <person name="Martin F.M."/>
            <person name="Miettinen O."/>
            <person name="Hibbett D.S."/>
            <person name="Nagy L.G."/>
        </authorList>
    </citation>
    <scope>NUCLEOTIDE SEQUENCE [LARGE SCALE GENOMIC DNA]</scope>
    <source>
        <strain evidence="2 3">CBS 962.96</strain>
    </source>
</reference>
<feature type="compositionally biased region" description="Pro residues" evidence="1">
    <location>
        <begin position="39"/>
        <end position="49"/>
    </location>
</feature>
<proteinExistence type="predicted"/>
<accession>A0A4S8L2T6</accession>